<evidence type="ECO:0000313" key="6">
    <source>
        <dbReference type="Proteomes" id="UP000009022"/>
    </source>
</evidence>
<reference evidence="5 6" key="1">
    <citation type="journal article" date="2008" name="Nature">
        <title>The Trichoplax genome and the nature of placozoans.</title>
        <authorList>
            <person name="Srivastava M."/>
            <person name="Begovic E."/>
            <person name="Chapman J."/>
            <person name="Putnam N.H."/>
            <person name="Hellsten U."/>
            <person name="Kawashima T."/>
            <person name="Kuo A."/>
            <person name="Mitros T."/>
            <person name="Salamov A."/>
            <person name="Carpenter M.L."/>
            <person name="Signorovitch A.Y."/>
            <person name="Moreno M.A."/>
            <person name="Kamm K."/>
            <person name="Grimwood J."/>
            <person name="Schmutz J."/>
            <person name="Shapiro H."/>
            <person name="Grigoriev I.V."/>
            <person name="Buss L.W."/>
            <person name="Schierwater B."/>
            <person name="Dellaporta S.L."/>
            <person name="Rokhsar D.S."/>
        </authorList>
    </citation>
    <scope>NUCLEOTIDE SEQUENCE [LARGE SCALE GENOMIC DNA]</scope>
    <source>
        <strain evidence="5 6">Grell-BS-1999</strain>
    </source>
</reference>
<dbReference type="PhylomeDB" id="B3RZC4"/>
<dbReference type="eggNOG" id="KOG4224">
    <property type="taxonomic scope" value="Eukaryota"/>
</dbReference>
<keyword evidence="1" id="KW-0677">Repeat</keyword>
<feature type="region of interest" description="Disordered" evidence="3">
    <location>
        <begin position="585"/>
        <end position="625"/>
    </location>
</feature>
<dbReference type="InterPro" id="IPR000225">
    <property type="entry name" value="Armadillo"/>
</dbReference>
<dbReference type="RefSeq" id="XP_002113345.1">
    <property type="nucleotide sequence ID" value="XM_002113309.1"/>
</dbReference>
<name>B3RZC4_TRIAD</name>
<dbReference type="InterPro" id="IPR052441">
    <property type="entry name" value="Armadillo-Ser/Thr_Kinase"/>
</dbReference>
<feature type="domain" description="EDR1/CTR1/ARMC3-like peptidase-like" evidence="4">
    <location>
        <begin position="650"/>
        <end position="786"/>
    </location>
</feature>
<dbReference type="InParanoid" id="B3RZC4"/>
<dbReference type="InterPro" id="IPR011989">
    <property type="entry name" value="ARM-like"/>
</dbReference>
<evidence type="ECO:0000313" key="5">
    <source>
        <dbReference type="EMBL" id="EDV23819.1"/>
    </source>
</evidence>
<dbReference type="AlphaFoldDB" id="B3RZC4"/>
<dbReference type="FunCoup" id="B3RZC4">
    <property type="interactions" value="53"/>
</dbReference>
<dbReference type="OMA" id="LYPMQSR"/>
<dbReference type="eggNOG" id="KOG0167">
    <property type="taxonomic scope" value="Eukaryota"/>
</dbReference>
<feature type="compositionally biased region" description="Basic and acidic residues" evidence="3">
    <location>
        <begin position="606"/>
        <end position="625"/>
    </location>
</feature>
<evidence type="ECO:0000256" key="3">
    <source>
        <dbReference type="SAM" id="MobiDB-lite"/>
    </source>
</evidence>
<dbReference type="GeneID" id="6754917"/>
<dbReference type="PROSITE" id="PS50176">
    <property type="entry name" value="ARM_REPEAT"/>
    <property type="match status" value="1"/>
</dbReference>
<evidence type="ECO:0000259" key="4">
    <source>
        <dbReference type="Pfam" id="PF14381"/>
    </source>
</evidence>
<proteinExistence type="predicted"/>
<dbReference type="Proteomes" id="UP000009022">
    <property type="component" value="Unassembled WGS sequence"/>
</dbReference>
<dbReference type="OrthoDB" id="7537227at2759"/>
<evidence type="ECO:0000256" key="1">
    <source>
        <dbReference type="ARBA" id="ARBA00022737"/>
    </source>
</evidence>
<dbReference type="KEGG" id="tad:TRIADDRAFT_57401"/>
<dbReference type="Pfam" id="PF00514">
    <property type="entry name" value="Arm"/>
    <property type="match status" value="2"/>
</dbReference>
<dbReference type="EMBL" id="DS985246">
    <property type="protein sequence ID" value="EDV23819.1"/>
    <property type="molecule type" value="Genomic_DNA"/>
</dbReference>
<dbReference type="Pfam" id="PF14381">
    <property type="entry name" value="EDR1_CTR1_ARMC3_pept"/>
    <property type="match status" value="1"/>
</dbReference>
<organism evidence="5 6">
    <name type="scientific">Trichoplax adhaerens</name>
    <name type="common">Trichoplax reptans</name>
    <dbReference type="NCBI Taxonomy" id="10228"/>
    <lineage>
        <taxon>Eukaryota</taxon>
        <taxon>Metazoa</taxon>
        <taxon>Placozoa</taxon>
        <taxon>Uniplacotomia</taxon>
        <taxon>Trichoplacea</taxon>
        <taxon>Trichoplacidae</taxon>
        <taxon>Trichoplax</taxon>
    </lineage>
</organism>
<dbReference type="CTD" id="6754917"/>
<accession>B3RZC4</accession>
<dbReference type="PANTHER" id="PTHR46618:SF1">
    <property type="entry name" value="ARMADILLO REPEAT-CONTAINING PROTEIN 3"/>
    <property type="match status" value="1"/>
</dbReference>
<protein>
    <recommendedName>
        <fullName evidence="4">EDR1/CTR1/ARMC3-like peptidase-like domain-containing protein</fullName>
    </recommendedName>
</protein>
<dbReference type="InterPro" id="IPR055164">
    <property type="entry name" value="EDR1/CTR1/ARMC3-like_pept-like"/>
</dbReference>
<keyword evidence="6" id="KW-1185">Reference proteome</keyword>
<gene>
    <name evidence="5" type="ORF">TRIADDRAFT_57401</name>
</gene>
<sequence length="800" mass="89080">MPSKVKKKDHNEIQNNEFDPVNLISKNPRTVVLMLDSPEETVLASACEAIYKFAEKSDANKIELLNTGVINGLNRLLSLDDKAVRTHAAACLGTLTGHAEIRKALRKTNCIEPLIALIQPEEELICHDHASLALCHLAADFTSKLEIFEKNGLQPLIKLLTSIDSDVQKNAAEAICYMVQDYQSRLAIRDLHADNRAAIREVGGMEKLVDFIGNKDFEDLHVNCMAIISNCLEDHECMKLMQNNRGLEKLLAFTVDSTSHAMQQRAARAVGNAAKNAENRKIFREIESEKQIITLFASDNIGVQAATARALALMAENSGSREAIGHFDGVPPLISLLNNENVEARTFASLALANMTSSHTKNCSLVVQANGIEPLIALLNDHKFEPQANAAVCLTNIAADEGYRAEIQRQGVVQSLVNALQSINNTVQAKATLAVAALVCDTETRTELRNYSGCERIVALLKSDNDQVRRCACWTINSCGNDLPTATDFCKHGALEILQDIATSNTRQSRFAKAALDCLLNCNLSAKYSLNNEISAQNFIQDGFYDAGQLRQGRPFLSLEEFSKSPIDAKRPYLLVYTKNPIRKVETPVTQPTSEKKHSSRRRDGRSKMRSREQKEREETAREEEQQLLLQQQLEEERKAAAGEWRPNYDAILANYIQEAQKNIQTLPNTREQVIALAKSVSDKMGGVIEKANLAGFGYELHINQLKYELKSNIIPLGSISMGTFYHRALLFKVVADRIGISTSLIRGKYTRAWNEVLISDDPEPGQPRYPPKKYIVDLIHQPGQLLLIDSMEAKKYCRL</sequence>
<dbReference type="Gene3D" id="1.25.10.10">
    <property type="entry name" value="Leucine-rich Repeat Variant"/>
    <property type="match status" value="4"/>
</dbReference>
<dbReference type="SUPFAM" id="SSF48371">
    <property type="entry name" value="ARM repeat"/>
    <property type="match status" value="2"/>
</dbReference>
<dbReference type="STRING" id="10228.B3RZC4"/>
<feature type="repeat" description="ARM" evidence="2">
    <location>
        <begin position="328"/>
        <end position="371"/>
    </location>
</feature>
<evidence type="ECO:0000256" key="2">
    <source>
        <dbReference type="PROSITE-ProRule" id="PRU00259"/>
    </source>
</evidence>
<dbReference type="SMART" id="SM00185">
    <property type="entry name" value="ARM"/>
    <property type="match status" value="9"/>
</dbReference>
<dbReference type="PANTHER" id="PTHR46618">
    <property type="entry name" value="ARMADILLO REPEAT-CONTAINING PROTEIN 3"/>
    <property type="match status" value="1"/>
</dbReference>
<dbReference type="InterPro" id="IPR016024">
    <property type="entry name" value="ARM-type_fold"/>
</dbReference>
<dbReference type="HOGENOM" id="CLU_018048_0_0_1"/>